<dbReference type="PANTHER" id="PTHR45348:SF2">
    <property type="entry name" value="ZINC-TYPE ALCOHOL DEHYDROGENASE-LIKE PROTEIN C2E1P3.01"/>
    <property type="match status" value="1"/>
</dbReference>
<dbReference type="InterPro" id="IPR011032">
    <property type="entry name" value="GroES-like_sf"/>
</dbReference>
<protein>
    <recommendedName>
        <fullName evidence="4">Enoyl reductase (ER) domain-containing protein</fullName>
    </recommendedName>
</protein>
<comment type="subunit">
    <text evidence="2">Monomer.</text>
</comment>
<gene>
    <name evidence="5" type="ORF">DOTSEDRAFT_179479</name>
</gene>
<feature type="domain" description="Enoyl reductase (ER)" evidence="4">
    <location>
        <begin position="24"/>
        <end position="351"/>
    </location>
</feature>
<dbReference type="GO" id="GO:0016651">
    <property type="term" value="F:oxidoreductase activity, acting on NAD(P)H"/>
    <property type="evidence" value="ECO:0007669"/>
    <property type="project" value="InterPro"/>
</dbReference>
<evidence type="ECO:0000313" key="6">
    <source>
        <dbReference type="Proteomes" id="UP000016933"/>
    </source>
</evidence>
<evidence type="ECO:0000256" key="2">
    <source>
        <dbReference type="ARBA" id="ARBA00011245"/>
    </source>
</evidence>
<dbReference type="InterPro" id="IPR013149">
    <property type="entry name" value="ADH-like_C"/>
</dbReference>
<evidence type="ECO:0000313" key="5">
    <source>
        <dbReference type="EMBL" id="EME40386.1"/>
    </source>
</evidence>
<evidence type="ECO:0000256" key="1">
    <source>
        <dbReference type="ARBA" id="ARBA00008072"/>
    </source>
</evidence>
<dbReference type="OMA" id="WIKYPFI"/>
<name>N1PGE0_DOTSN</name>
<dbReference type="STRING" id="675120.N1PGE0"/>
<dbReference type="SUPFAM" id="SSF50129">
    <property type="entry name" value="GroES-like"/>
    <property type="match status" value="1"/>
</dbReference>
<dbReference type="InterPro" id="IPR036291">
    <property type="entry name" value="NAD(P)-bd_dom_sf"/>
</dbReference>
<evidence type="ECO:0000256" key="3">
    <source>
        <dbReference type="ARBA" id="ARBA00023002"/>
    </source>
</evidence>
<keyword evidence="3" id="KW-0560">Oxidoreductase</keyword>
<dbReference type="PANTHER" id="PTHR45348">
    <property type="entry name" value="HYPOTHETICAL OXIDOREDUCTASE (EUROFUNG)"/>
    <property type="match status" value="1"/>
</dbReference>
<dbReference type="Pfam" id="PF00107">
    <property type="entry name" value="ADH_zinc_N"/>
    <property type="match status" value="1"/>
</dbReference>
<dbReference type="CDD" id="cd08249">
    <property type="entry name" value="enoyl_reductase_like"/>
    <property type="match status" value="1"/>
</dbReference>
<dbReference type="OrthoDB" id="10257049at2759"/>
<dbReference type="InterPro" id="IPR020843">
    <property type="entry name" value="ER"/>
</dbReference>
<evidence type="ECO:0000259" key="4">
    <source>
        <dbReference type="SMART" id="SM00829"/>
    </source>
</evidence>
<dbReference type="SUPFAM" id="SSF51735">
    <property type="entry name" value="NAD(P)-binding Rossmann-fold domains"/>
    <property type="match status" value="1"/>
</dbReference>
<dbReference type="Gene3D" id="3.90.180.10">
    <property type="entry name" value="Medium-chain alcohol dehydrogenases, catalytic domain"/>
    <property type="match status" value="1"/>
</dbReference>
<organism evidence="5 6">
    <name type="scientific">Dothistroma septosporum (strain NZE10 / CBS 128990)</name>
    <name type="common">Red band needle blight fungus</name>
    <name type="synonym">Mycosphaerella pini</name>
    <dbReference type="NCBI Taxonomy" id="675120"/>
    <lineage>
        <taxon>Eukaryota</taxon>
        <taxon>Fungi</taxon>
        <taxon>Dikarya</taxon>
        <taxon>Ascomycota</taxon>
        <taxon>Pezizomycotina</taxon>
        <taxon>Dothideomycetes</taxon>
        <taxon>Dothideomycetidae</taxon>
        <taxon>Mycosphaerellales</taxon>
        <taxon>Mycosphaerellaceae</taxon>
        <taxon>Dothistroma</taxon>
    </lineage>
</organism>
<dbReference type="AlphaFoldDB" id="N1PGE0"/>
<comment type="similarity">
    <text evidence="1">Belongs to the zinc-containing alcohol dehydrogenase family.</text>
</comment>
<proteinExistence type="inferred from homology"/>
<reference evidence="6" key="1">
    <citation type="journal article" date="2012" name="PLoS Genet.">
        <title>The genomes of the fungal plant pathogens Cladosporium fulvum and Dothistroma septosporum reveal adaptation to different hosts and lifestyles but also signatures of common ancestry.</title>
        <authorList>
            <person name="de Wit P.J.G.M."/>
            <person name="van der Burgt A."/>
            <person name="Oekmen B."/>
            <person name="Stergiopoulos I."/>
            <person name="Abd-Elsalam K.A."/>
            <person name="Aerts A.L."/>
            <person name="Bahkali A.H."/>
            <person name="Beenen H.G."/>
            <person name="Chettri P."/>
            <person name="Cox M.P."/>
            <person name="Datema E."/>
            <person name="de Vries R.P."/>
            <person name="Dhillon B."/>
            <person name="Ganley A.R."/>
            <person name="Griffiths S.A."/>
            <person name="Guo Y."/>
            <person name="Hamelin R.C."/>
            <person name="Henrissat B."/>
            <person name="Kabir M.S."/>
            <person name="Jashni M.K."/>
            <person name="Kema G."/>
            <person name="Klaubauf S."/>
            <person name="Lapidus A."/>
            <person name="Levasseur A."/>
            <person name="Lindquist E."/>
            <person name="Mehrabi R."/>
            <person name="Ohm R.A."/>
            <person name="Owen T.J."/>
            <person name="Salamov A."/>
            <person name="Schwelm A."/>
            <person name="Schijlen E."/>
            <person name="Sun H."/>
            <person name="van den Burg H.A."/>
            <person name="van Ham R.C.H.J."/>
            <person name="Zhang S."/>
            <person name="Goodwin S.B."/>
            <person name="Grigoriev I.V."/>
            <person name="Collemare J."/>
            <person name="Bradshaw R.E."/>
        </authorList>
    </citation>
    <scope>NUCLEOTIDE SEQUENCE [LARGE SCALE GENOMIC DNA]</scope>
    <source>
        <strain evidence="6">NZE10 / CBS 128990</strain>
    </source>
</reference>
<dbReference type="InterPro" id="IPR047122">
    <property type="entry name" value="Trans-enoyl_RdTase-like"/>
</dbReference>
<dbReference type="Gene3D" id="3.40.50.720">
    <property type="entry name" value="NAD(P)-binding Rossmann-like Domain"/>
    <property type="match status" value="1"/>
</dbReference>
<accession>N1PGE0</accession>
<dbReference type="Pfam" id="PF08240">
    <property type="entry name" value="ADH_N"/>
    <property type="match status" value="1"/>
</dbReference>
<sequence length="355" mass="37479">MNTTGLFTSTPTNVAAWALKPKERPLTVSSAPYLKPPKGHVVIKVYDVAVNPIDWILQDDDIFHAKYPTVFGSDAAGEIAEVADDVKDFQIGTRVIAHCSRAKDVDLPSGATGAFQKYVVVQASAVAELPYTIPSSTGVVLPLGISTASAGLYQKDFLNLPYPVSDGNPKSLGRTILIWGGSSSVGSCAIQLAVASGVEVVTTCSERNFDYVEELGAAAAFDYRKKDVEDEVVKWLDGKTVVGAYHAVGEGGAQAAARIVDRAKGKAIVVTVRGVPEEGVPGSVRMKAVGAGAIFENDVGPTIWRDFLPKALKNGTIVPKPGPKIVGENLRSVQLGLDTQKKGVSAEKVVVSYIN</sequence>
<dbReference type="SMART" id="SM00829">
    <property type="entry name" value="PKS_ER"/>
    <property type="match status" value="1"/>
</dbReference>
<dbReference type="InterPro" id="IPR013154">
    <property type="entry name" value="ADH-like_N"/>
</dbReference>
<dbReference type="EMBL" id="KB446544">
    <property type="protein sequence ID" value="EME40386.1"/>
    <property type="molecule type" value="Genomic_DNA"/>
</dbReference>
<keyword evidence="6" id="KW-1185">Reference proteome</keyword>
<reference evidence="5 6" key="2">
    <citation type="journal article" date="2012" name="PLoS Pathog.">
        <title>Diverse lifestyles and strategies of plant pathogenesis encoded in the genomes of eighteen Dothideomycetes fungi.</title>
        <authorList>
            <person name="Ohm R.A."/>
            <person name="Feau N."/>
            <person name="Henrissat B."/>
            <person name="Schoch C.L."/>
            <person name="Horwitz B.A."/>
            <person name="Barry K.W."/>
            <person name="Condon B.J."/>
            <person name="Copeland A.C."/>
            <person name="Dhillon B."/>
            <person name="Glaser F."/>
            <person name="Hesse C.N."/>
            <person name="Kosti I."/>
            <person name="LaButti K."/>
            <person name="Lindquist E.A."/>
            <person name="Lucas S."/>
            <person name="Salamov A.A."/>
            <person name="Bradshaw R.E."/>
            <person name="Ciuffetti L."/>
            <person name="Hamelin R.C."/>
            <person name="Kema G.H.J."/>
            <person name="Lawrence C."/>
            <person name="Scott J.A."/>
            <person name="Spatafora J.W."/>
            <person name="Turgeon B.G."/>
            <person name="de Wit P.J.G.M."/>
            <person name="Zhong S."/>
            <person name="Goodwin S.B."/>
            <person name="Grigoriev I.V."/>
        </authorList>
    </citation>
    <scope>NUCLEOTIDE SEQUENCE [LARGE SCALE GENOMIC DNA]</scope>
    <source>
        <strain evidence="6">NZE10 / CBS 128990</strain>
    </source>
</reference>
<dbReference type="HOGENOM" id="CLU_026673_16_5_1"/>
<dbReference type="eggNOG" id="KOG1198">
    <property type="taxonomic scope" value="Eukaryota"/>
</dbReference>
<dbReference type="Proteomes" id="UP000016933">
    <property type="component" value="Unassembled WGS sequence"/>
</dbReference>